<evidence type="ECO:0000313" key="3">
    <source>
        <dbReference type="Proteomes" id="UP000319424"/>
    </source>
</evidence>
<dbReference type="Proteomes" id="UP000319424">
    <property type="component" value="Unassembled WGS sequence"/>
</dbReference>
<comment type="caution">
    <text evidence="2">The sequence shown here is derived from an EMBL/GenBank/DDBJ whole genome shotgun (WGS) entry which is preliminary data.</text>
</comment>
<name>A0A552VE02_9FIRM</name>
<feature type="domain" description="Transposase IS204/IS1001/IS1096/IS1165 DDE" evidence="1">
    <location>
        <begin position="16"/>
        <end position="249"/>
    </location>
</feature>
<protein>
    <submittedName>
        <fullName evidence="2">Transposase</fullName>
    </submittedName>
</protein>
<accession>A0A552VE02</accession>
<sequence length="255" mass="30713">MDTQELKKKDLDTSIIYIDEFKGNAENEKYQLSIYEKNRNVVDILQNRKAKTIVEYLKTNNIKPQIVVTDTFKPFRSLIKKHLQSTQIVADKYHVIRQVMWFLRDTRIQLFNEDGQKYKYLKKYWKLLTINTTKKPLSEKQNKKLKELLNLNAELKKTYYIVKEFHRIINMKKSLSFERRLNGLIDRLSKLETKQSKKLKLTLQSWKQEIVNIIKHCISNGFVEGNNNKIKVIKRISYGLRNYDNFRKLIFLRLY</sequence>
<dbReference type="PANTHER" id="PTHR33498">
    <property type="entry name" value="TRANSPOSASE FOR INSERTION SEQUENCE ELEMENT IS1557"/>
    <property type="match status" value="1"/>
</dbReference>
<dbReference type="OrthoDB" id="2110692at2"/>
<dbReference type="EMBL" id="VJXW01000001">
    <property type="protein sequence ID" value="TRW28713.1"/>
    <property type="molecule type" value="Genomic_DNA"/>
</dbReference>
<dbReference type="AlphaFoldDB" id="A0A552VE02"/>
<dbReference type="InterPro" id="IPR047951">
    <property type="entry name" value="Transpos_ISL3"/>
</dbReference>
<gene>
    <name evidence="2" type="ORF">FL857_01115</name>
</gene>
<dbReference type="PANTHER" id="PTHR33498:SF1">
    <property type="entry name" value="TRANSPOSASE FOR INSERTION SEQUENCE ELEMENT IS1557"/>
    <property type="match status" value="1"/>
</dbReference>
<organism evidence="2 3">
    <name type="scientific">Criibacterium bergeronii</name>
    <dbReference type="NCBI Taxonomy" id="1871336"/>
    <lineage>
        <taxon>Bacteria</taxon>
        <taxon>Bacillati</taxon>
        <taxon>Bacillota</taxon>
        <taxon>Clostridia</taxon>
        <taxon>Peptostreptococcales</taxon>
        <taxon>Filifactoraceae</taxon>
        <taxon>Criibacterium</taxon>
    </lineage>
</organism>
<evidence type="ECO:0000259" key="1">
    <source>
        <dbReference type="Pfam" id="PF01610"/>
    </source>
</evidence>
<proteinExistence type="predicted"/>
<evidence type="ECO:0000313" key="2">
    <source>
        <dbReference type="EMBL" id="TRW28713.1"/>
    </source>
</evidence>
<dbReference type="Pfam" id="PF01610">
    <property type="entry name" value="DDE_Tnp_ISL3"/>
    <property type="match status" value="1"/>
</dbReference>
<reference evidence="2 3" key="1">
    <citation type="submission" date="2019-07" db="EMBL/GenBank/DDBJ databases">
        <title>Criibacterium bergeronii gen. nov., sp. nov. isolated from human clinical samples.</title>
        <authorList>
            <person name="Maheux A.F."/>
            <person name="Boudreau D.K."/>
            <person name="Berube E."/>
            <person name="Brodeur S."/>
            <person name="Bernard K.A."/>
            <person name="Abed J.Y."/>
            <person name="Ducrey E."/>
            <person name="Guay E.F."/>
            <person name="Raymond F."/>
            <person name="Corbeil J."/>
            <person name="Domingo M.-C."/>
            <person name="Roy P.H."/>
            <person name="Boissinot M."/>
            <person name="Tocheva E.I."/>
            <person name="Omar R.F."/>
        </authorList>
    </citation>
    <scope>NUCLEOTIDE SEQUENCE [LARGE SCALE GENOMIC DNA]</scope>
    <source>
        <strain evidence="2 3">CCRI-24246</strain>
    </source>
</reference>
<dbReference type="InterPro" id="IPR002560">
    <property type="entry name" value="Transposase_DDE"/>
</dbReference>